<evidence type="ECO:0000256" key="1">
    <source>
        <dbReference type="ARBA" id="ARBA00022679"/>
    </source>
</evidence>
<dbReference type="GO" id="GO:0016746">
    <property type="term" value="F:acyltransferase activity"/>
    <property type="evidence" value="ECO:0007669"/>
    <property type="project" value="UniProtKB-KW"/>
</dbReference>
<dbReference type="InterPro" id="IPR051531">
    <property type="entry name" value="N-acetyltransferase"/>
</dbReference>
<dbReference type="Pfam" id="PF13302">
    <property type="entry name" value="Acetyltransf_3"/>
    <property type="match status" value="1"/>
</dbReference>
<name>A0ABV6HKU6_9SPHI</name>
<dbReference type="Gene3D" id="3.40.630.30">
    <property type="match status" value="1"/>
</dbReference>
<reference evidence="5 6" key="1">
    <citation type="submission" date="2024-09" db="EMBL/GenBank/DDBJ databases">
        <authorList>
            <person name="Sun Q."/>
            <person name="Mori K."/>
        </authorList>
    </citation>
    <scope>NUCLEOTIDE SEQUENCE [LARGE SCALE GENOMIC DNA]</scope>
    <source>
        <strain evidence="5 6">CCM 7765</strain>
    </source>
</reference>
<evidence type="ECO:0000259" key="4">
    <source>
        <dbReference type="Pfam" id="PF13302"/>
    </source>
</evidence>
<dbReference type="RefSeq" id="WP_013667070.1">
    <property type="nucleotide sequence ID" value="NZ_JBHLWO010000002.1"/>
</dbReference>
<evidence type="ECO:0000313" key="5">
    <source>
        <dbReference type="EMBL" id="MFC0319516.1"/>
    </source>
</evidence>
<organism evidence="5 6">
    <name type="scientific">Olivibacter oleidegradans</name>
    <dbReference type="NCBI Taxonomy" id="760123"/>
    <lineage>
        <taxon>Bacteria</taxon>
        <taxon>Pseudomonadati</taxon>
        <taxon>Bacteroidota</taxon>
        <taxon>Sphingobacteriia</taxon>
        <taxon>Sphingobacteriales</taxon>
        <taxon>Sphingobacteriaceae</taxon>
        <taxon>Olivibacter</taxon>
    </lineage>
</organism>
<evidence type="ECO:0000313" key="6">
    <source>
        <dbReference type="Proteomes" id="UP001589774"/>
    </source>
</evidence>
<gene>
    <name evidence="5" type="ORF">ACFFI0_14440</name>
</gene>
<dbReference type="CDD" id="cd04301">
    <property type="entry name" value="NAT_SF"/>
    <property type="match status" value="1"/>
</dbReference>
<evidence type="ECO:0000256" key="3">
    <source>
        <dbReference type="ARBA" id="ARBA00038502"/>
    </source>
</evidence>
<proteinExistence type="inferred from homology"/>
<dbReference type="InterPro" id="IPR000182">
    <property type="entry name" value="GNAT_dom"/>
</dbReference>
<dbReference type="PANTHER" id="PTHR43792">
    <property type="entry name" value="GNAT FAMILY, PUTATIVE (AFU_ORTHOLOGUE AFUA_3G00765)-RELATED-RELATED"/>
    <property type="match status" value="1"/>
</dbReference>
<keyword evidence="1 5" id="KW-0808">Transferase</keyword>
<evidence type="ECO:0000256" key="2">
    <source>
        <dbReference type="ARBA" id="ARBA00023315"/>
    </source>
</evidence>
<dbReference type="InterPro" id="IPR016181">
    <property type="entry name" value="Acyl_CoA_acyltransferase"/>
</dbReference>
<keyword evidence="2 5" id="KW-0012">Acyltransferase</keyword>
<dbReference type="EMBL" id="JBHLWO010000002">
    <property type="protein sequence ID" value="MFC0319516.1"/>
    <property type="molecule type" value="Genomic_DNA"/>
</dbReference>
<comment type="caution">
    <text evidence="5">The sequence shown here is derived from an EMBL/GenBank/DDBJ whole genome shotgun (WGS) entry which is preliminary data.</text>
</comment>
<dbReference type="PANTHER" id="PTHR43792:SF8">
    <property type="entry name" value="[RIBOSOMAL PROTEIN US5]-ALANINE N-ACETYLTRANSFERASE"/>
    <property type="match status" value="1"/>
</dbReference>
<dbReference type="SUPFAM" id="SSF55729">
    <property type="entry name" value="Acyl-CoA N-acyltransferases (Nat)"/>
    <property type="match status" value="1"/>
</dbReference>
<protein>
    <submittedName>
        <fullName evidence="5">GNAT family N-acetyltransferase</fullName>
        <ecNumber evidence="5">2.3.-.-</ecNumber>
    </submittedName>
</protein>
<sequence length="172" mass="20206">MKNYEKTGIVLRKLSLSEAREFCHLHSFPQQYGTYYQDLYENDESPEEFTKRLLWLAKCVYTIRLKSAPDKIIGSCMIYKGGKNRKDMYVGGTLLPEYRNKGLMVEAFNQMLEMAKYFYGVNEVKILLNSINDQVIQIMDKLGFMMDKSSNANIYSKILQQYIPRRTTNLLY</sequence>
<feature type="domain" description="N-acetyltransferase" evidence="4">
    <location>
        <begin position="10"/>
        <end position="144"/>
    </location>
</feature>
<dbReference type="EC" id="2.3.-.-" evidence="5"/>
<comment type="similarity">
    <text evidence="3">Belongs to the acetyltransferase family. RimJ subfamily.</text>
</comment>
<keyword evidence="6" id="KW-1185">Reference proteome</keyword>
<accession>A0ABV6HKU6</accession>
<dbReference type="Proteomes" id="UP001589774">
    <property type="component" value="Unassembled WGS sequence"/>
</dbReference>